<dbReference type="AlphaFoldDB" id="A0A0K9PXU9"/>
<comment type="caution">
    <text evidence="2">The sequence shown here is derived from an EMBL/GenBank/DDBJ whole genome shotgun (WGS) entry which is preliminary data.</text>
</comment>
<dbReference type="OMA" id="NGHYGYN"/>
<dbReference type="InterPro" id="IPR025322">
    <property type="entry name" value="PADRE_dom"/>
</dbReference>
<keyword evidence="3" id="KW-1185">Reference proteome</keyword>
<dbReference type="Proteomes" id="UP000036987">
    <property type="component" value="Unassembled WGS sequence"/>
</dbReference>
<accession>A0A0K9PXU9</accession>
<dbReference type="OrthoDB" id="1856818at2759"/>
<dbReference type="EMBL" id="LFYR01000537">
    <property type="protein sequence ID" value="KMZ73744.1"/>
    <property type="molecule type" value="Genomic_DNA"/>
</dbReference>
<reference evidence="3" key="1">
    <citation type="journal article" date="2016" name="Nature">
        <title>The genome of the seagrass Zostera marina reveals angiosperm adaptation to the sea.</title>
        <authorList>
            <person name="Olsen J.L."/>
            <person name="Rouze P."/>
            <person name="Verhelst B."/>
            <person name="Lin Y.-C."/>
            <person name="Bayer T."/>
            <person name="Collen J."/>
            <person name="Dattolo E."/>
            <person name="De Paoli E."/>
            <person name="Dittami S."/>
            <person name="Maumus F."/>
            <person name="Michel G."/>
            <person name="Kersting A."/>
            <person name="Lauritano C."/>
            <person name="Lohaus R."/>
            <person name="Toepel M."/>
            <person name="Tonon T."/>
            <person name="Vanneste K."/>
            <person name="Amirebrahimi M."/>
            <person name="Brakel J."/>
            <person name="Bostroem C."/>
            <person name="Chovatia M."/>
            <person name="Grimwood J."/>
            <person name="Jenkins J.W."/>
            <person name="Jueterbock A."/>
            <person name="Mraz A."/>
            <person name="Stam W.T."/>
            <person name="Tice H."/>
            <person name="Bornberg-Bauer E."/>
            <person name="Green P.J."/>
            <person name="Pearson G.A."/>
            <person name="Procaccini G."/>
            <person name="Duarte C.M."/>
            <person name="Schmutz J."/>
            <person name="Reusch T.B.H."/>
            <person name="Van de Peer Y."/>
        </authorList>
    </citation>
    <scope>NUCLEOTIDE SEQUENCE [LARGE SCALE GENOMIC DNA]</scope>
    <source>
        <strain evidence="3">cv. Finnish</strain>
    </source>
</reference>
<evidence type="ECO:0000256" key="1">
    <source>
        <dbReference type="SAM" id="MobiDB-lite"/>
    </source>
</evidence>
<proteinExistence type="predicted"/>
<name>A0A0K9PXU9_ZOSMR</name>
<organism evidence="2 3">
    <name type="scientific">Zostera marina</name>
    <name type="common">Eelgrass</name>
    <dbReference type="NCBI Taxonomy" id="29655"/>
    <lineage>
        <taxon>Eukaryota</taxon>
        <taxon>Viridiplantae</taxon>
        <taxon>Streptophyta</taxon>
        <taxon>Embryophyta</taxon>
        <taxon>Tracheophyta</taxon>
        <taxon>Spermatophyta</taxon>
        <taxon>Magnoliopsida</taxon>
        <taxon>Liliopsida</taxon>
        <taxon>Zosteraceae</taxon>
        <taxon>Zostera</taxon>
    </lineage>
</organism>
<sequence>MGNSLRCCLACVLPCGPLDLIRIVHNNGHVDQYSHTLPASEILSVNPNHVLTKLCSDATSTSRRRIIIVSPDSDLKRGSIYFLVPSSSLSQNLMKKKRKTVRNGHYGYNNGSSEENDRCRRKSGVNLSNGSAVTAAVPAEINKHMQRHRRSGRVGAWRQQLESIAED</sequence>
<feature type="region of interest" description="Disordered" evidence="1">
    <location>
        <begin position="103"/>
        <end position="124"/>
    </location>
</feature>
<dbReference type="PANTHER" id="PTHR33052">
    <property type="entry name" value="DUF4228 DOMAIN PROTEIN-RELATED"/>
    <property type="match status" value="1"/>
</dbReference>
<gene>
    <name evidence="2" type="ORF">ZOSMA_141G00160</name>
</gene>
<evidence type="ECO:0000313" key="3">
    <source>
        <dbReference type="Proteomes" id="UP000036987"/>
    </source>
</evidence>
<evidence type="ECO:0000313" key="2">
    <source>
        <dbReference type="EMBL" id="KMZ73744.1"/>
    </source>
</evidence>
<dbReference type="Pfam" id="PF14009">
    <property type="entry name" value="PADRE"/>
    <property type="match status" value="1"/>
</dbReference>
<protein>
    <submittedName>
        <fullName evidence="2">Uncharacterized protein</fullName>
    </submittedName>
</protein>